<dbReference type="Gene3D" id="1.20.1280.50">
    <property type="match status" value="1"/>
</dbReference>
<dbReference type="OMA" id="LMAITRE"/>
<evidence type="ECO:0000259" key="1">
    <source>
        <dbReference type="Pfam" id="PF03478"/>
    </source>
</evidence>
<evidence type="ECO:0000313" key="3">
    <source>
        <dbReference type="EnsemblPlants" id="AUR62029407-RA:cds"/>
    </source>
</evidence>
<name>A0A803MHF5_CHEQI</name>
<evidence type="ECO:0000313" key="4">
    <source>
        <dbReference type="Proteomes" id="UP000596660"/>
    </source>
</evidence>
<dbReference type="InterPro" id="IPR036047">
    <property type="entry name" value="F-box-like_dom_sf"/>
</dbReference>
<dbReference type="PANTHER" id="PTHR47123">
    <property type="entry name" value="F-BOX PROTEIN SKIP23"/>
    <property type="match status" value="1"/>
</dbReference>
<dbReference type="AlphaFoldDB" id="A0A803MHF5"/>
<evidence type="ECO:0008006" key="5">
    <source>
        <dbReference type="Google" id="ProtNLM"/>
    </source>
</evidence>
<dbReference type="GeneID" id="110694638"/>
<dbReference type="InterPro" id="IPR005174">
    <property type="entry name" value="KIB1-4_b-propeller"/>
</dbReference>
<dbReference type="RefSeq" id="XP_021727488.1">
    <property type="nucleotide sequence ID" value="XM_021871796.1"/>
</dbReference>
<dbReference type="OrthoDB" id="638130at2759"/>
<proteinExistence type="predicted"/>
<sequence>MGVIPPWSDLPPELLSAIAEFLITNPIDILSFRSVCKSWCSSSSFSSPTLSPPLPLTTPSPPYPLRQSSYCLNPDFSVLSVTVIYALRPPIDEDFPSWMPRVWVLFLDQSVPGKVSIRQPFSKNSYSLPINFPRTLNFLDFHASELGRFYNFSYLSKKGCNLIQDSFRVVHKVVLFSNCNGLVVAVVLSEEGKLGLFRLGSGVKVEDVGVPTQWEIIHDGKGFRFDDIVEFKGRVLGIDRRGRVYDIVIGKGSSTKLNVVVPPIAGGGGRRKRVVESLGRLHLVVRCTVRGENDGLFKVYELNEGTKKWIEVKSIGDQTFFFGTEFSFSAAAELLHGSYGKNCILFKQNSFVNYSSGYDDNSEMFRKSESSKLRIGVRHLEDGSHLSLIGSHPGYSNLFWPPPSWIWTKDKSERLGNLLTALDKLQSRIPGGDKAKFNELALVDQVGALKLMREALKFMKETFKLKELLYGFKRLQQQKKSINLHDQEGTSTLATEERPASADSDCDWFSVETNFNACILQFEENTSNLEDAINKKKYCAPAE</sequence>
<feature type="domain" description="F-box" evidence="2">
    <location>
        <begin position="7"/>
        <end position="41"/>
    </location>
</feature>
<dbReference type="EnsemblPlants" id="AUR62029407-RA">
    <property type="protein sequence ID" value="AUR62029407-RA:cds"/>
    <property type="gene ID" value="AUR62029407"/>
</dbReference>
<accession>A0A803MHF5</accession>
<dbReference type="Gramene" id="AUR62029407-RA">
    <property type="protein sequence ID" value="AUR62029407-RA:cds"/>
    <property type="gene ID" value="AUR62029407"/>
</dbReference>
<dbReference type="InterPro" id="IPR001810">
    <property type="entry name" value="F-box_dom"/>
</dbReference>
<dbReference type="Pfam" id="PF03478">
    <property type="entry name" value="Beta-prop_KIB1-4"/>
    <property type="match status" value="1"/>
</dbReference>
<dbReference type="KEGG" id="cqi:110694638"/>
<dbReference type="PANTHER" id="PTHR47123:SF6">
    <property type="entry name" value="F-BOX PROTEIN SKIP23-LIKE ISOFORM X1"/>
    <property type="match status" value="1"/>
</dbReference>
<reference evidence="3" key="1">
    <citation type="journal article" date="2017" name="Nature">
        <title>The genome of Chenopodium quinoa.</title>
        <authorList>
            <person name="Jarvis D.E."/>
            <person name="Ho Y.S."/>
            <person name="Lightfoot D.J."/>
            <person name="Schmoeckel S.M."/>
            <person name="Li B."/>
            <person name="Borm T.J.A."/>
            <person name="Ohyanagi H."/>
            <person name="Mineta K."/>
            <person name="Michell C.T."/>
            <person name="Saber N."/>
            <person name="Kharbatia N.M."/>
            <person name="Rupper R.R."/>
            <person name="Sharp A.R."/>
            <person name="Dally N."/>
            <person name="Boughton B.A."/>
            <person name="Woo Y.H."/>
            <person name="Gao G."/>
            <person name="Schijlen E.G.W.M."/>
            <person name="Guo X."/>
            <person name="Momin A.A."/>
            <person name="Negrao S."/>
            <person name="Al-Babili S."/>
            <person name="Gehring C."/>
            <person name="Roessner U."/>
            <person name="Jung C."/>
            <person name="Murphy K."/>
            <person name="Arold S.T."/>
            <person name="Gojobori T."/>
            <person name="van der Linden C.G."/>
            <person name="van Loo E.N."/>
            <person name="Jellen E.N."/>
            <person name="Maughan P.J."/>
            <person name="Tester M."/>
        </authorList>
    </citation>
    <scope>NUCLEOTIDE SEQUENCE [LARGE SCALE GENOMIC DNA]</scope>
    <source>
        <strain evidence="3">cv. PI 614886</strain>
    </source>
</reference>
<organism evidence="3 4">
    <name type="scientific">Chenopodium quinoa</name>
    <name type="common">Quinoa</name>
    <dbReference type="NCBI Taxonomy" id="63459"/>
    <lineage>
        <taxon>Eukaryota</taxon>
        <taxon>Viridiplantae</taxon>
        <taxon>Streptophyta</taxon>
        <taxon>Embryophyta</taxon>
        <taxon>Tracheophyta</taxon>
        <taxon>Spermatophyta</taxon>
        <taxon>Magnoliopsida</taxon>
        <taxon>eudicotyledons</taxon>
        <taxon>Gunneridae</taxon>
        <taxon>Pentapetalae</taxon>
        <taxon>Caryophyllales</taxon>
        <taxon>Chenopodiaceae</taxon>
        <taxon>Chenopodioideae</taxon>
        <taxon>Atripliceae</taxon>
        <taxon>Chenopodium</taxon>
    </lineage>
</organism>
<reference evidence="3" key="2">
    <citation type="submission" date="2021-03" db="UniProtKB">
        <authorList>
            <consortium name="EnsemblPlants"/>
        </authorList>
    </citation>
    <scope>IDENTIFICATION</scope>
</reference>
<protein>
    <recommendedName>
        <fullName evidence="5">F-box domain-containing protein</fullName>
    </recommendedName>
</protein>
<keyword evidence="4" id="KW-1185">Reference proteome</keyword>
<dbReference type="Proteomes" id="UP000596660">
    <property type="component" value="Unplaced"/>
</dbReference>
<dbReference type="SUPFAM" id="SSF81383">
    <property type="entry name" value="F-box domain"/>
    <property type="match status" value="1"/>
</dbReference>
<evidence type="ECO:0000259" key="2">
    <source>
        <dbReference type="Pfam" id="PF12937"/>
    </source>
</evidence>
<gene>
    <name evidence="3" type="primary">LOC110694638</name>
</gene>
<feature type="domain" description="KIB1-4 beta-propeller" evidence="1">
    <location>
        <begin position="102"/>
        <end position="347"/>
    </location>
</feature>
<dbReference type="Pfam" id="PF12937">
    <property type="entry name" value="F-box-like"/>
    <property type="match status" value="1"/>
</dbReference>
<dbReference type="InterPro" id="IPR051304">
    <property type="entry name" value="SCF_F-box_domain"/>
</dbReference>